<evidence type="ECO:0000256" key="10">
    <source>
        <dbReference type="HAMAP-Rule" id="MF_00185"/>
    </source>
</evidence>
<evidence type="ECO:0000256" key="7">
    <source>
        <dbReference type="ARBA" id="ARBA00022840"/>
    </source>
</evidence>
<evidence type="ECO:0000256" key="5">
    <source>
        <dbReference type="ARBA" id="ARBA00022694"/>
    </source>
</evidence>
<comment type="similarity">
    <text evidence="3 10 13">Belongs to the IPP transferase family.</text>
</comment>
<evidence type="ECO:0000256" key="9">
    <source>
        <dbReference type="ARBA" id="ARBA00049563"/>
    </source>
</evidence>
<keyword evidence="5 10" id="KW-0819">tRNA processing</keyword>
<comment type="function">
    <text evidence="2 10 12">Catalyzes the transfer of a dimethylallyl group onto the adenine at position 37 in tRNAs that read codons beginning with uridine, leading to the formation of N6-(dimethylallyl)adenosine (i(6)A).</text>
</comment>
<comment type="catalytic activity">
    <reaction evidence="9 10 11">
        <text>adenosine(37) in tRNA + dimethylallyl diphosphate = N(6)-dimethylallyladenosine(37) in tRNA + diphosphate</text>
        <dbReference type="Rhea" id="RHEA:26482"/>
        <dbReference type="Rhea" id="RHEA-COMP:10162"/>
        <dbReference type="Rhea" id="RHEA-COMP:10375"/>
        <dbReference type="ChEBI" id="CHEBI:33019"/>
        <dbReference type="ChEBI" id="CHEBI:57623"/>
        <dbReference type="ChEBI" id="CHEBI:74411"/>
        <dbReference type="ChEBI" id="CHEBI:74415"/>
        <dbReference type="EC" id="2.5.1.75"/>
    </reaction>
</comment>
<evidence type="ECO:0000256" key="2">
    <source>
        <dbReference type="ARBA" id="ARBA00003213"/>
    </source>
</evidence>
<dbReference type="GO" id="GO:0006400">
    <property type="term" value="P:tRNA modification"/>
    <property type="evidence" value="ECO:0007669"/>
    <property type="project" value="TreeGrafter"/>
</dbReference>
<dbReference type="InterPro" id="IPR039657">
    <property type="entry name" value="Dimethylallyltransferase"/>
</dbReference>
<dbReference type="SUPFAM" id="SSF52540">
    <property type="entry name" value="P-loop containing nucleoside triphosphate hydrolases"/>
    <property type="match status" value="1"/>
</dbReference>
<comment type="caution">
    <text evidence="10">Lacks conserved residue(s) required for the propagation of feature annotation.</text>
</comment>
<feature type="site" description="Interaction with substrate tRNA" evidence="10">
    <location>
        <position position="112"/>
    </location>
</feature>
<evidence type="ECO:0000313" key="14">
    <source>
        <dbReference type="EMBL" id="GAN15258.1"/>
    </source>
</evidence>
<keyword evidence="4 10" id="KW-0808">Transferase</keyword>
<keyword evidence="7 10" id="KW-0067">ATP-binding</keyword>
<comment type="subunit">
    <text evidence="10">Monomer.</text>
</comment>
<dbReference type="InterPro" id="IPR018022">
    <property type="entry name" value="IPT"/>
</dbReference>
<evidence type="ECO:0000256" key="8">
    <source>
        <dbReference type="ARBA" id="ARBA00022842"/>
    </source>
</evidence>
<keyword evidence="8 10" id="KW-0460">Magnesium</keyword>
<evidence type="ECO:0000256" key="11">
    <source>
        <dbReference type="RuleBase" id="RU003783"/>
    </source>
</evidence>
<dbReference type="GeneID" id="78528391"/>
<dbReference type="GO" id="GO:0005524">
    <property type="term" value="F:ATP binding"/>
    <property type="evidence" value="ECO:0007669"/>
    <property type="project" value="UniProtKB-UniRule"/>
</dbReference>
<dbReference type="InterPro" id="IPR027417">
    <property type="entry name" value="P-loop_NTPase"/>
</dbReference>
<dbReference type="PANTHER" id="PTHR11088:SF60">
    <property type="entry name" value="TRNA DIMETHYLALLYLTRANSFERASE"/>
    <property type="match status" value="1"/>
</dbReference>
<feature type="site" description="Interaction with substrate tRNA" evidence="10">
    <location>
        <position position="134"/>
    </location>
</feature>
<dbReference type="Gene3D" id="3.40.50.300">
    <property type="entry name" value="P-loop containing nucleotide triphosphate hydrolases"/>
    <property type="match status" value="1"/>
</dbReference>
<protein>
    <recommendedName>
        <fullName evidence="10">tRNA dimethylallyltransferase</fullName>
        <ecNumber evidence="10">2.5.1.75</ecNumber>
    </recommendedName>
    <alternativeName>
        <fullName evidence="10">Dimethylallyl diphosphate:tRNA dimethylallyltransferase</fullName>
        <shortName evidence="10">DMAPP:tRNA dimethylallyltransferase</shortName>
        <shortName evidence="10">DMATase</shortName>
    </alternativeName>
    <alternativeName>
        <fullName evidence="10">Isopentenyl-diphosphate:tRNA isopentenyltransferase</fullName>
        <shortName evidence="10">IPP transferase</shortName>
        <shortName evidence="10">IPPT</shortName>
        <shortName evidence="10">IPTase</shortName>
    </alternativeName>
</protein>
<sequence>MNIKAPSFPSALPKVALIAGPTASGKSALALDLAKATGGTIINADSAQVYRDLSILTARPSPEEVTQAPHRLFGHVDAADTGYSAARWAAEARAAIEDSVAAGSLPILVGGTGLYMRTLLDGIAPVPDIDPAIRAEVRALPVAEAHAALSRKDPQAAARLNAADTTRVARALEVVRSTGRPLHQWQAHKEGGIGERIALSAVILLPDRDWLNARIDTRFGEMLDEGLDEAATLLARPDLPADAPIRRAIGVPEAAALLEGRMTRAEAEAAGALATRRYAKRQYTWFRHQPGPGWTAISDIDADVRRSTIETLLRN</sequence>
<feature type="binding site" evidence="10">
    <location>
        <begin position="22"/>
        <end position="27"/>
    </location>
    <ligand>
        <name>substrate</name>
    </ligand>
</feature>
<organism evidence="14 15">
    <name type="scientific">Sphingomonas paucimobilis NBRC 13935</name>
    <dbReference type="NCBI Taxonomy" id="1219050"/>
    <lineage>
        <taxon>Bacteria</taxon>
        <taxon>Pseudomonadati</taxon>
        <taxon>Pseudomonadota</taxon>
        <taxon>Alphaproteobacteria</taxon>
        <taxon>Sphingomonadales</taxon>
        <taxon>Sphingomonadaceae</taxon>
        <taxon>Sphingomonas</taxon>
    </lineage>
</organism>
<dbReference type="Pfam" id="PF01715">
    <property type="entry name" value="IPPT"/>
    <property type="match status" value="1"/>
</dbReference>
<evidence type="ECO:0000256" key="1">
    <source>
        <dbReference type="ARBA" id="ARBA00001946"/>
    </source>
</evidence>
<dbReference type="EC" id="2.5.1.75" evidence="10"/>
<dbReference type="HAMAP" id="MF_00185">
    <property type="entry name" value="IPP_trans"/>
    <property type="match status" value="1"/>
</dbReference>
<evidence type="ECO:0000256" key="4">
    <source>
        <dbReference type="ARBA" id="ARBA00022679"/>
    </source>
</evidence>
<proteinExistence type="inferred from homology"/>
<feature type="binding site" evidence="10">
    <location>
        <begin position="20"/>
        <end position="27"/>
    </location>
    <ligand>
        <name>ATP</name>
        <dbReference type="ChEBI" id="CHEBI:30616"/>
    </ligand>
</feature>
<comment type="caution">
    <text evidence="14">The sequence shown here is derived from an EMBL/GenBank/DDBJ whole genome shotgun (WGS) entry which is preliminary data.</text>
</comment>
<evidence type="ECO:0000256" key="3">
    <source>
        <dbReference type="ARBA" id="ARBA00005842"/>
    </source>
</evidence>
<dbReference type="NCBIfam" id="TIGR00174">
    <property type="entry name" value="miaA"/>
    <property type="match status" value="1"/>
</dbReference>
<evidence type="ECO:0000313" key="15">
    <source>
        <dbReference type="Proteomes" id="UP000032025"/>
    </source>
</evidence>
<dbReference type="GO" id="GO:0052381">
    <property type="term" value="F:tRNA dimethylallyltransferase activity"/>
    <property type="evidence" value="ECO:0007669"/>
    <property type="project" value="UniProtKB-UniRule"/>
</dbReference>
<dbReference type="EMBL" id="BBJS01000054">
    <property type="protein sequence ID" value="GAN15258.1"/>
    <property type="molecule type" value="Genomic_DNA"/>
</dbReference>
<evidence type="ECO:0000256" key="6">
    <source>
        <dbReference type="ARBA" id="ARBA00022741"/>
    </source>
</evidence>
<gene>
    <name evidence="10 14" type="primary">miaA</name>
    <name evidence="14" type="ORF">SP6_54_00170</name>
</gene>
<dbReference type="Proteomes" id="UP000032025">
    <property type="component" value="Unassembled WGS sequence"/>
</dbReference>
<evidence type="ECO:0000256" key="13">
    <source>
        <dbReference type="RuleBase" id="RU003785"/>
    </source>
</evidence>
<reference evidence="14 15" key="1">
    <citation type="submission" date="2014-08" db="EMBL/GenBank/DDBJ databases">
        <title>Whole genome shotgun sequence of Sphingomonas paucimobilis NBRC 13935.</title>
        <authorList>
            <person name="Hosoyama A."/>
            <person name="Hashimoto M."/>
            <person name="Hosoyama Y."/>
            <person name="Noguchi M."/>
            <person name="Uohara A."/>
            <person name="Ohji S."/>
            <person name="Katano-Makiyama Y."/>
            <person name="Ichikawa N."/>
            <person name="Kimura A."/>
            <person name="Yamazoe A."/>
            <person name="Fujita N."/>
        </authorList>
    </citation>
    <scope>NUCLEOTIDE SEQUENCE [LARGE SCALE GENOMIC DNA]</scope>
    <source>
        <strain evidence="14 15">NBRC 13935</strain>
    </source>
</reference>
<dbReference type="Gene3D" id="1.10.20.140">
    <property type="match status" value="1"/>
</dbReference>
<evidence type="ECO:0000256" key="12">
    <source>
        <dbReference type="RuleBase" id="RU003784"/>
    </source>
</evidence>
<accession>A0A0C9NKZ1</accession>
<dbReference type="RefSeq" id="WP_007405187.1">
    <property type="nucleotide sequence ID" value="NZ_BBJS01000054.1"/>
</dbReference>
<comment type="cofactor">
    <cofactor evidence="1 10">
        <name>Mg(2+)</name>
        <dbReference type="ChEBI" id="CHEBI:18420"/>
    </cofactor>
</comment>
<dbReference type="AlphaFoldDB" id="A0A0C9NKZ1"/>
<name>A0A0C9NKZ1_SPHPI</name>
<dbReference type="PANTHER" id="PTHR11088">
    <property type="entry name" value="TRNA DIMETHYLALLYLTRANSFERASE"/>
    <property type="match status" value="1"/>
</dbReference>
<keyword evidence="6 10" id="KW-0547">Nucleotide-binding</keyword>
<feature type="region of interest" description="Interaction with substrate tRNA" evidence="10">
    <location>
        <begin position="45"/>
        <end position="48"/>
    </location>
</feature>
<keyword evidence="15" id="KW-1185">Reference proteome</keyword>